<keyword evidence="1" id="KW-0433">Leucine-rich repeat</keyword>
<dbReference type="Gene3D" id="3.80.10.10">
    <property type="entry name" value="Ribonuclease Inhibitor"/>
    <property type="match status" value="1"/>
</dbReference>
<sequence>MNDNLALQVLPVFKTYDLEHNTFSTIRFECANCGLDSIKVGTFDEMPALTRRKLAKNRLTGLPDVDSWIIFQLDLSDYIITTLTPNMFCGAVSLSKVNLGRNPLRTLQVTSFLRIPGLLKLDVSRFLSVRGNLLRRITVEELKATPNLASLDLSHNSLDCDSEFTEAMQCIMLAY</sequence>
<dbReference type="SUPFAM" id="SSF52058">
    <property type="entry name" value="L domain-like"/>
    <property type="match status" value="1"/>
</dbReference>
<dbReference type="InterPro" id="IPR032675">
    <property type="entry name" value="LRR_dom_sf"/>
</dbReference>
<evidence type="ECO:0000256" key="2">
    <source>
        <dbReference type="ARBA" id="ARBA00022737"/>
    </source>
</evidence>
<dbReference type="AlphaFoldDB" id="A0A4S2JEU6"/>
<keyword evidence="4" id="KW-1185">Reference proteome</keyword>
<evidence type="ECO:0000313" key="3">
    <source>
        <dbReference type="EMBL" id="TGZ32989.1"/>
    </source>
</evidence>
<evidence type="ECO:0000256" key="1">
    <source>
        <dbReference type="ARBA" id="ARBA00022614"/>
    </source>
</evidence>
<dbReference type="EMBL" id="QBLH01003802">
    <property type="protein sequence ID" value="TGZ32989.1"/>
    <property type="molecule type" value="Genomic_DNA"/>
</dbReference>
<dbReference type="STRING" id="300112.A0A4S2JEU6"/>
<gene>
    <name evidence="3" type="ORF">DBV15_08825</name>
</gene>
<dbReference type="Proteomes" id="UP000310200">
    <property type="component" value="Unassembled WGS sequence"/>
</dbReference>
<accession>A0A4S2JEU6</accession>
<keyword evidence="2" id="KW-0677">Repeat</keyword>
<reference evidence="3 4" key="1">
    <citation type="journal article" date="2019" name="Philos. Trans. R. Soc. Lond., B, Biol. Sci.">
        <title>Ant behaviour and brain gene expression of defending hosts depend on the ecological success of the intruding social parasite.</title>
        <authorList>
            <person name="Kaur R."/>
            <person name="Stoldt M."/>
            <person name="Jongepier E."/>
            <person name="Feldmeyer B."/>
            <person name="Menzel F."/>
            <person name="Bornberg-Bauer E."/>
            <person name="Foitzik S."/>
        </authorList>
    </citation>
    <scope>NUCLEOTIDE SEQUENCE [LARGE SCALE GENOMIC DNA]</scope>
    <source>
        <tissue evidence="3">Whole body</tissue>
    </source>
</reference>
<evidence type="ECO:0000313" key="4">
    <source>
        <dbReference type="Proteomes" id="UP000310200"/>
    </source>
</evidence>
<comment type="caution">
    <text evidence="3">The sequence shown here is derived from an EMBL/GenBank/DDBJ whole genome shotgun (WGS) entry which is preliminary data.</text>
</comment>
<protein>
    <submittedName>
        <fullName evidence="3">Insulin-like growth factor-binding protein complex acid labile subunit</fullName>
    </submittedName>
</protein>
<dbReference type="PANTHER" id="PTHR45617">
    <property type="entry name" value="LEUCINE RICH REPEAT FAMILY PROTEIN"/>
    <property type="match status" value="1"/>
</dbReference>
<proteinExistence type="predicted"/>
<name>A0A4S2JEU6_9HYME</name>
<organism evidence="3 4">
    <name type="scientific">Temnothorax longispinosus</name>
    <dbReference type="NCBI Taxonomy" id="300112"/>
    <lineage>
        <taxon>Eukaryota</taxon>
        <taxon>Metazoa</taxon>
        <taxon>Ecdysozoa</taxon>
        <taxon>Arthropoda</taxon>
        <taxon>Hexapoda</taxon>
        <taxon>Insecta</taxon>
        <taxon>Pterygota</taxon>
        <taxon>Neoptera</taxon>
        <taxon>Endopterygota</taxon>
        <taxon>Hymenoptera</taxon>
        <taxon>Apocrita</taxon>
        <taxon>Aculeata</taxon>
        <taxon>Formicoidea</taxon>
        <taxon>Formicidae</taxon>
        <taxon>Myrmicinae</taxon>
        <taxon>Temnothorax</taxon>
    </lineage>
</organism>